<reference evidence="4" key="2">
    <citation type="submission" date="2025-09" db="UniProtKB">
        <authorList>
            <consortium name="Ensembl"/>
        </authorList>
    </citation>
    <scope>IDENTIFICATION</scope>
</reference>
<protein>
    <submittedName>
        <fullName evidence="4">Protein phosphatase 2C like domain containing 1</fullName>
    </submittedName>
</protein>
<evidence type="ECO:0000313" key="4">
    <source>
        <dbReference type="Ensembl" id="ENSCLAP00000009032.1"/>
    </source>
</evidence>
<proteinExistence type="inferred from homology"/>
<reference evidence="4" key="1">
    <citation type="submission" date="2025-08" db="UniProtKB">
        <authorList>
            <consortium name="Ensembl"/>
        </authorList>
    </citation>
    <scope>IDENTIFICATION</scope>
</reference>
<dbReference type="SMART" id="SM00332">
    <property type="entry name" value="PP2Cc"/>
    <property type="match status" value="1"/>
</dbReference>
<accession>A0A8C2V6V3</accession>
<dbReference type="OrthoDB" id="343114at2759"/>
<evidence type="ECO:0000256" key="1">
    <source>
        <dbReference type="ARBA" id="ARBA00006702"/>
    </source>
</evidence>
<dbReference type="GeneID" id="102004505"/>
<dbReference type="Pfam" id="PF00481">
    <property type="entry name" value="PP2C"/>
    <property type="match status" value="1"/>
</dbReference>
<dbReference type="PANTHER" id="PTHR13832:SF837">
    <property type="entry name" value="PROTEIN PHOSPHATASE 2C-LIKE DOMAIN-CONTAINING PROTEIN 1"/>
    <property type="match status" value="1"/>
</dbReference>
<evidence type="ECO:0000259" key="3">
    <source>
        <dbReference type="PROSITE" id="PS51746"/>
    </source>
</evidence>
<dbReference type="SUPFAM" id="SSF81606">
    <property type="entry name" value="PP2C-like"/>
    <property type="match status" value="1"/>
</dbReference>
<dbReference type="PROSITE" id="PS51746">
    <property type="entry name" value="PPM_2"/>
    <property type="match status" value="1"/>
</dbReference>
<organism evidence="4 5">
    <name type="scientific">Chinchilla lanigera</name>
    <name type="common">Long-tailed chinchilla</name>
    <name type="synonym">Chinchilla villidera</name>
    <dbReference type="NCBI Taxonomy" id="34839"/>
    <lineage>
        <taxon>Eukaryota</taxon>
        <taxon>Metazoa</taxon>
        <taxon>Chordata</taxon>
        <taxon>Craniata</taxon>
        <taxon>Vertebrata</taxon>
        <taxon>Euteleostomi</taxon>
        <taxon>Mammalia</taxon>
        <taxon>Eutheria</taxon>
        <taxon>Euarchontoglires</taxon>
        <taxon>Glires</taxon>
        <taxon>Rodentia</taxon>
        <taxon>Hystricomorpha</taxon>
        <taxon>Chinchillidae</taxon>
        <taxon>Chinchilla</taxon>
    </lineage>
</organism>
<dbReference type="CDD" id="cd00143">
    <property type="entry name" value="PP2Cc"/>
    <property type="match status" value="1"/>
</dbReference>
<keyword evidence="5" id="KW-1185">Reference proteome</keyword>
<dbReference type="CTD" id="151649"/>
<dbReference type="InterPro" id="IPR001932">
    <property type="entry name" value="PPM-type_phosphatase-like_dom"/>
</dbReference>
<dbReference type="AlphaFoldDB" id="A0A8C2V6V3"/>
<dbReference type="InterPro" id="IPR036457">
    <property type="entry name" value="PPM-type-like_dom_sf"/>
</dbReference>
<dbReference type="GeneTree" id="ENSGT00390000017863"/>
<evidence type="ECO:0000313" key="5">
    <source>
        <dbReference type="Proteomes" id="UP000694398"/>
    </source>
</evidence>
<feature type="compositionally biased region" description="Polar residues" evidence="2">
    <location>
        <begin position="570"/>
        <end position="579"/>
    </location>
</feature>
<dbReference type="OMA" id="NFYEGAA"/>
<dbReference type="Gene3D" id="3.60.40.10">
    <property type="entry name" value="PPM-type phosphatase domain"/>
    <property type="match status" value="1"/>
</dbReference>
<feature type="region of interest" description="Disordered" evidence="2">
    <location>
        <begin position="560"/>
        <end position="588"/>
    </location>
</feature>
<dbReference type="Proteomes" id="UP000694398">
    <property type="component" value="Unassembled WGS sequence"/>
</dbReference>
<gene>
    <name evidence="4" type="primary">PP2D1</name>
</gene>
<sequence length="631" mass="71563">MNGASAFRVFWKTKEWDRKKSTFDSEEDTSFILKKKRCFQKKDSGASEGSADDEEQLVCQQGITFPCSICKQEVETAGAFVHKQEHIALAALGLQWRGGKKQPASKIVAQRQILIANLLSSSMLNEKVLQSINNAFELLWHKRIPVQYKIFDTIHRSYVYSQKIYHLLIKGVAVCEDRISTRKTEMNDNFMMINNFGNKPNVCFFSLFDGHQGASAADFMSAEFPVLLLHQLSKFDPCYQMTPEQQQVVDSFDSIFREDYTAIEDLFSSTKTNPSRHRCNYEDTHKAFAKAFWRMDKLLRLGRKEGSRVLWSGCSVVTCILEGKIKYPYANMNWKKINSRHKLAESFPSQMVPQIISGILHIANTGNVQAVLCRNGKGFCLTKEHTTENTSERRRVLQSGALITSTEPYGLLEGQTKTTRGLGFHGDLKLKKFIIPAPETISVPIDDLCQFLILATNGLWEVLDKEEVIALTITLFQIYKETCAPIIQNKSQCMKPLYLSISDTGIPESESNIHVLFQYNPESNEYVSTTNLKTKLSDLKYSEHFKSKNVETFPPQMTNHEACREEETASPPSADNAQTSEEDSPDTRNFFEGAAEYISRELVNAALEAGSRDNITVMVIFLNGSEYQLLM</sequence>
<evidence type="ECO:0000256" key="2">
    <source>
        <dbReference type="SAM" id="MobiDB-lite"/>
    </source>
</evidence>
<dbReference type="Ensembl" id="ENSCLAT00000009160.1">
    <property type="protein sequence ID" value="ENSCLAP00000009032.1"/>
    <property type="gene ID" value="ENSCLAG00000006309.1"/>
</dbReference>
<dbReference type="PANTHER" id="PTHR13832">
    <property type="entry name" value="PROTEIN PHOSPHATASE 2C"/>
    <property type="match status" value="1"/>
</dbReference>
<dbReference type="GO" id="GO:0004722">
    <property type="term" value="F:protein serine/threonine phosphatase activity"/>
    <property type="evidence" value="ECO:0007669"/>
    <property type="project" value="InterPro"/>
</dbReference>
<dbReference type="RefSeq" id="XP_005387518.1">
    <property type="nucleotide sequence ID" value="XM_005387461.2"/>
</dbReference>
<comment type="similarity">
    <text evidence="1">Belongs to the PP2C family.</text>
</comment>
<name>A0A8C2V6V3_CHILA</name>
<feature type="domain" description="PPM-type phosphatase" evidence="3">
    <location>
        <begin position="171"/>
        <end position="622"/>
    </location>
</feature>
<dbReference type="InterPro" id="IPR015655">
    <property type="entry name" value="PP2C"/>
</dbReference>